<keyword evidence="5 11" id="KW-0500">Molybdenum</keyword>
<dbReference type="EMBL" id="NBYN01000055">
    <property type="protein sequence ID" value="OSO89512.1"/>
    <property type="molecule type" value="Genomic_DNA"/>
</dbReference>
<evidence type="ECO:0000256" key="6">
    <source>
        <dbReference type="ARBA" id="ARBA00022679"/>
    </source>
</evidence>
<dbReference type="InterPro" id="IPR038987">
    <property type="entry name" value="MoeA-like"/>
</dbReference>
<dbReference type="Gene3D" id="2.40.340.10">
    <property type="entry name" value="MoeA, C-terminal, domain IV"/>
    <property type="match status" value="1"/>
</dbReference>
<dbReference type="InterPro" id="IPR036425">
    <property type="entry name" value="MoaB/Mog-like_dom_sf"/>
</dbReference>
<keyword evidence="7 11" id="KW-0479">Metal-binding</keyword>
<dbReference type="InterPro" id="IPR036688">
    <property type="entry name" value="MoeA_C_domain_IV_sf"/>
</dbReference>
<comment type="caution">
    <text evidence="13">The sequence shown here is derived from an EMBL/GenBank/DDBJ whole genome shotgun (WGS) entry which is preliminary data.</text>
</comment>
<dbReference type="SUPFAM" id="SSF63882">
    <property type="entry name" value="MoeA N-terminal region -like"/>
    <property type="match status" value="1"/>
</dbReference>
<evidence type="ECO:0000256" key="1">
    <source>
        <dbReference type="ARBA" id="ARBA00001946"/>
    </source>
</evidence>
<dbReference type="GO" id="GO:0006777">
    <property type="term" value="P:Mo-molybdopterin cofactor biosynthetic process"/>
    <property type="evidence" value="ECO:0007669"/>
    <property type="project" value="UniProtKB-UniRule"/>
</dbReference>
<comment type="function">
    <text evidence="2 11">Catalyzes the insertion of molybdate into adenylated molybdopterin with the concomitant release of AMP.</text>
</comment>
<dbReference type="SUPFAM" id="SSF63867">
    <property type="entry name" value="MoeA C-terminal domain-like"/>
    <property type="match status" value="1"/>
</dbReference>
<dbReference type="NCBIfam" id="NF045515">
    <property type="entry name" value="Glp_gephyrin"/>
    <property type="match status" value="1"/>
</dbReference>
<evidence type="ECO:0000256" key="11">
    <source>
        <dbReference type="RuleBase" id="RU365090"/>
    </source>
</evidence>
<keyword evidence="9 11" id="KW-0501">Molybdenum cofactor biosynthesis</keyword>
<evidence type="ECO:0000256" key="4">
    <source>
        <dbReference type="ARBA" id="ARBA00010763"/>
    </source>
</evidence>
<evidence type="ECO:0000256" key="2">
    <source>
        <dbReference type="ARBA" id="ARBA00002901"/>
    </source>
</evidence>
<dbReference type="SMART" id="SM00852">
    <property type="entry name" value="MoCF_biosynth"/>
    <property type="match status" value="1"/>
</dbReference>
<evidence type="ECO:0000256" key="7">
    <source>
        <dbReference type="ARBA" id="ARBA00022723"/>
    </source>
</evidence>
<dbReference type="InterPro" id="IPR005110">
    <property type="entry name" value="MoeA_linker/N"/>
</dbReference>
<evidence type="ECO:0000256" key="9">
    <source>
        <dbReference type="ARBA" id="ARBA00023150"/>
    </source>
</evidence>
<dbReference type="Pfam" id="PF03453">
    <property type="entry name" value="MoeA_N"/>
    <property type="match status" value="1"/>
</dbReference>
<dbReference type="PANTHER" id="PTHR10192">
    <property type="entry name" value="MOLYBDOPTERIN BIOSYNTHESIS PROTEIN"/>
    <property type="match status" value="1"/>
</dbReference>
<dbReference type="Pfam" id="PF00994">
    <property type="entry name" value="MoCF_biosynth"/>
    <property type="match status" value="1"/>
</dbReference>
<comment type="similarity">
    <text evidence="4 11">Belongs to the MoeA family.</text>
</comment>
<dbReference type="Proteomes" id="UP000192997">
    <property type="component" value="Unassembled WGS sequence"/>
</dbReference>
<dbReference type="PANTHER" id="PTHR10192:SF5">
    <property type="entry name" value="GEPHYRIN"/>
    <property type="match status" value="1"/>
</dbReference>
<evidence type="ECO:0000256" key="8">
    <source>
        <dbReference type="ARBA" id="ARBA00022842"/>
    </source>
</evidence>
<dbReference type="NCBIfam" id="TIGR00177">
    <property type="entry name" value="molyb_syn"/>
    <property type="match status" value="1"/>
</dbReference>
<dbReference type="FunFam" id="3.40.980.10:FF:000004">
    <property type="entry name" value="Molybdopterin molybdenumtransferase"/>
    <property type="match status" value="1"/>
</dbReference>
<evidence type="ECO:0000256" key="5">
    <source>
        <dbReference type="ARBA" id="ARBA00022505"/>
    </source>
</evidence>
<protein>
    <recommendedName>
        <fullName evidence="11">Molybdopterin molybdenumtransferase</fullName>
        <ecNumber evidence="11">2.10.1.1</ecNumber>
    </recommendedName>
</protein>
<dbReference type="UniPathway" id="UPA00344"/>
<dbReference type="Gene3D" id="3.40.980.10">
    <property type="entry name" value="MoaB/Mog-like domain"/>
    <property type="match status" value="1"/>
</dbReference>
<dbReference type="CDD" id="cd00887">
    <property type="entry name" value="MoeA"/>
    <property type="match status" value="1"/>
</dbReference>
<evidence type="ECO:0000313" key="13">
    <source>
        <dbReference type="EMBL" id="OSO89512.1"/>
    </source>
</evidence>
<evidence type="ECO:0000259" key="12">
    <source>
        <dbReference type="SMART" id="SM00852"/>
    </source>
</evidence>
<dbReference type="InterPro" id="IPR008284">
    <property type="entry name" value="MoCF_biosynth_CS"/>
</dbReference>
<dbReference type="GO" id="GO:0046872">
    <property type="term" value="F:metal ion binding"/>
    <property type="evidence" value="ECO:0007669"/>
    <property type="project" value="UniProtKB-UniRule"/>
</dbReference>
<keyword evidence="6 11" id="KW-0808">Transferase</keyword>
<comment type="catalytic activity">
    <reaction evidence="10">
        <text>adenylyl-molybdopterin + molybdate = Mo-molybdopterin + AMP + H(+)</text>
        <dbReference type="Rhea" id="RHEA:35047"/>
        <dbReference type="ChEBI" id="CHEBI:15378"/>
        <dbReference type="ChEBI" id="CHEBI:36264"/>
        <dbReference type="ChEBI" id="CHEBI:62727"/>
        <dbReference type="ChEBI" id="CHEBI:71302"/>
        <dbReference type="ChEBI" id="CHEBI:456215"/>
        <dbReference type="EC" id="2.10.1.1"/>
    </reaction>
</comment>
<dbReference type="InterPro" id="IPR005111">
    <property type="entry name" value="MoeA_C_domain_IV"/>
</dbReference>
<proteinExistence type="inferred from homology"/>
<name>A0A1X4G4T2_9CYAN</name>
<dbReference type="EC" id="2.10.1.1" evidence="11"/>
<feature type="domain" description="MoaB/Mog" evidence="12">
    <location>
        <begin position="183"/>
        <end position="333"/>
    </location>
</feature>
<evidence type="ECO:0000256" key="3">
    <source>
        <dbReference type="ARBA" id="ARBA00005046"/>
    </source>
</evidence>
<dbReference type="SUPFAM" id="SSF53218">
    <property type="entry name" value="Molybdenum cofactor biosynthesis proteins"/>
    <property type="match status" value="1"/>
</dbReference>
<dbReference type="Gene3D" id="3.90.105.10">
    <property type="entry name" value="Molybdopterin biosynthesis moea protein, domain 2"/>
    <property type="match status" value="1"/>
</dbReference>
<comment type="cofactor">
    <cofactor evidence="1 11">
        <name>Mg(2+)</name>
        <dbReference type="ChEBI" id="CHEBI:18420"/>
    </cofactor>
</comment>
<dbReference type="PROSITE" id="PS01079">
    <property type="entry name" value="MOCF_BIOSYNTHESIS_2"/>
    <property type="match status" value="1"/>
</dbReference>
<dbReference type="AlphaFoldDB" id="A0A1X4G4T2"/>
<reference evidence="14" key="1">
    <citation type="submission" date="2017-04" db="EMBL/GenBank/DDBJ databases">
        <authorList>
            <person name="Abreu V.A."/>
            <person name="Popin R.V."/>
            <person name="Rigonato J."/>
            <person name="Andreote A.P."/>
            <person name="Schaker P.C."/>
            <person name="Hoff-Risseti C."/>
            <person name="Alvarenga D.O."/>
            <person name="Varani A.M."/>
            <person name="Fiore M.F."/>
        </authorList>
    </citation>
    <scope>NUCLEOTIDE SEQUENCE [LARGE SCALE GENOMIC DNA]</scope>
    <source>
        <strain evidence="14">CENA303</strain>
    </source>
</reference>
<dbReference type="InterPro" id="IPR001453">
    <property type="entry name" value="MoaB/Mog_dom"/>
</dbReference>
<dbReference type="Gene3D" id="2.170.190.11">
    <property type="entry name" value="Molybdopterin biosynthesis moea protein, domain 3"/>
    <property type="match status" value="1"/>
</dbReference>
<dbReference type="GO" id="GO:0005829">
    <property type="term" value="C:cytosol"/>
    <property type="evidence" value="ECO:0007669"/>
    <property type="project" value="TreeGrafter"/>
</dbReference>
<organism evidence="13 14">
    <name type="scientific">Cylindrospermopsis raciborskii CENA303</name>
    <dbReference type="NCBI Taxonomy" id="1170769"/>
    <lineage>
        <taxon>Bacteria</taxon>
        <taxon>Bacillati</taxon>
        <taxon>Cyanobacteriota</taxon>
        <taxon>Cyanophyceae</taxon>
        <taxon>Nostocales</taxon>
        <taxon>Aphanizomenonaceae</taxon>
        <taxon>Cylindrospermopsis</taxon>
    </lineage>
</organism>
<dbReference type="InterPro" id="IPR036135">
    <property type="entry name" value="MoeA_linker/N_sf"/>
</dbReference>
<dbReference type="Pfam" id="PF03454">
    <property type="entry name" value="MoeA_C"/>
    <property type="match status" value="1"/>
</dbReference>
<dbReference type="RefSeq" id="WP_085728813.1">
    <property type="nucleotide sequence ID" value="NZ_NBYN01000055.1"/>
</dbReference>
<gene>
    <name evidence="13" type="ORF">B7O87_12610</name>
</gene>
<sequence>MLSVRDAESTILNAVKPLDNQRDIEYIDLLTANGRILAVPVVSSRGFPHWDHAVMDGYAVRYQDVQHARADKPIILQVVAEIRTGEEPSVKLESGQAIRIFTGAMMPKGSDTVIMQEKTHRQENRVLVFIAPQPREFVIHQGEFYQAGNDLLPSGIVLGATEIALLAAAGREKVSVFRKIRVAIFSTGNELVTLEELPKPGQIFDSNQYALATLMRQLGAEVLLLGIVPDDPIALEQTIDYAITSADIVISTGGVSVGDYDYIHRTLVSLGATVHFNSVKMRPGKPLTFATFPDKGLNYSGTDKLQTLYFGLPGNPGSALVTYWRFVQPAVRKMSGMARGWECKLLKVKSSSELQSNGKMETYIQGELKLVHGVQEFSQAEGKHSSANLVNLAQTNALAVLPVGKNIVHPGEEVWTLVLKEF</sequence>
<accession>A0A1X4G4T2</accession>
<evidence type="ECO:0000313" key="14">
    <source>
        <dbReference type="Proteomes" id="UP000192997"/>
    </source>
</evidence>
<dbReference type="GO" id="GO:0061599">
    <property type="term" value="F:molybdopterin molybdotransferase activity"/>
    <property type="evidence" value="ECO:0007669"/>
    <property type="project" value="UniProtKB-UniRule"/>
</dbReference>
<evidence type="ECO:0000256" key="10">
    <source>
        <dbReference type="ARBA" id="ARBA00047317"/>
    </source>
</evidence>
<keyword evidence="8 11" id="KW-0460">Magnesium</keyword>
<comment type="pathway">
    <text evidence="3 11">Cofactor biosynthesis; molybdopterin biosynthesis.</text>
</comment>